<dbReference type="AlphaFoldDB" id="A0A381TLR2"/>
<organism evidence="1">
    <name type="scientific">marine metagenome</name>
    <dbReference type="NCBI Taxonomy" id="408172"/>
    <lineage>
        <taxon>unclassified sequences</taxon>
        <taxon>metagenomes</taxon>
        <taxon>ecological metagenomes</taxon>
    </lineage>
</organism>
<evidence type="ECO:0008006" key="2">
    <source>
        <dbReference type="Google" id="ProtNLM"/>
    </source>
</evidence>
<reference evidence="1" key="1">
    <citation type="submission" date="2018-05" db="EMBL/GenBank/DDBJ databases">
        <authorList>
            <person name="Lanie J.A."/>
            <person name="Ng W.-L."/>
            <person name="Kazmierczak K.M."/>
            <person name="Andrzejewski T.M."/>
            <person name="Davidsen T.M."/>
            <person name="Wayne K.J."/>
            <person name="Tettelin H."/>
            <person name="Glass J.I."/>
            <person name="Rusch D."/>
            <person name="Podicherti R."/>
            <person name="Tsui H.-C.T."/>
            <person name="Winkler M.E."/>
        </authorList>
    </citation>
    <scope>NUCLEOTIDE SEQUENCE</scope>
</reference>
<name>A0A381TLR2_9ZZZZ</name>
<sequence length="37" mass="4515">MNQHHYIIKHCAFCGEELEVELEDELDEEYYRGELDN</sequence>
<dbReference type="EMBL" id="UINC01004813">
    <property type="protein sequence ID" value="SVA17026.1"/>
    <property type="molecule type" value="Genomic_DNA"/>
</dbReference>
<gene>
    <name evidence="1" type="ORF">METZ01_LOCUS69880</name>
</gene>
<protein>
    <recommendedName>
        <fullName evidence="2">CPXCG motif-containing cysteine-rich protein</fullName>
    </recommendedName>
</protein>
<proteinExistence type="predicted"/>
<accession>A0A381TLR2</accession>
<evidence type="ECO:0000313" key="1">
    <source>
        <dbReference type="EMBL" id="SVA17026.1"/>
    </source>
</evidence>